<organism evidence="2 3">
    <name type="scientific">Methylobrevis pamukkalensis</name>
    <dbReference type="NCBI Taxonomy" id="1439726"/>
    <lineage>
        <taxon>Bacteria</taxon>
        <taxon>Pseudomonadati</taxon>
        <taxon>Pseudomonadota</taxon>
        <taxon>Alphaproteobacteria</taxon>
        <taxon>Hyphomicrobiales</taxon>
        <taxon>Pleomorphomonadaceae</taxon>
        <taxon>Methylobrevis</taxon>
    </lineage>
</organism>
<comment type="caution">
    <text evidence="2">The sequence shown here is derived from an EMBL/GenBank/DDBJ whole genome shotgun (WGS) entry which is preliminary data.</text>
</comment>
<evidence type="ECO:0000313" key="3">
    <source>
        <dbReference type="Proteomes" id="UP000094622"/>
    </source>
</evidence>
<sequence>MLVRGAGGAARGVHVLAVTAWALVGSTGWNALLTAPGGLRERGAFEPTLEGLAPMPLARLLRAAAAGAFPAAAASPGWWRRPERFVFGPTEQEPSREARAEGRVLQPAS</sequence>
<feature type="region of interest" description="Disordered" evidence="1">
    <location>
        <begin position="89"/>
        <end position="109"/>
    </location>
</feature>
<proteinExistence type="predicted"/>
<evidence type="ECO:0000256" key="1">
    <source>
        <dbReference type="SAM" id="MobiDB-lite"/>
    </source>
</evidence>
<feature type="compositionally biased region" description="Basic and acidic residues" evidence="1">
    <location>
        <begin position="93"/>
        <end position="102"/>
    </location>
</feature>
<dbReference type="EMBL" id="MCRJ01000044">
    <property type="protein sequence ID" value="ODN70643.1"/>
    <property type="molecule type" value="Genomic_DNA"/>
</dbReference>
<name>A0A1E3H2T9_9HYPH</name>
<protein>
    <submittedName>
        <fullName evidence="2">Uncharacterized protein</fullName>
    </submittedName>
</protein>
<reference evidence="2 3" key="1">
    <citation type="submission" date="2016-07" db="EMBL/GenBank/DDBJ databases">
        <title>Draft Genome Sequence of Methylobrevis pamukkalensis PK2.</title>
        <authorList>
            <person name="Vasilenko O.V."/>
            <person name="Doronina N.V."/>
            <person name="Shmareva M.N."/>
            <person name="Tarlachkov S.V."/>
            <person name="Mustakhimov I."/>
            <person name="Trotsenko Y.A."/>
        </authorList>
    </citation>
    <scope>NUCLEOTIDE SEQUENCE [LARGE SCALE GENOMIC DNA]</scope>
    <source>
        <strain evidence="2 3">PK2</strain>
    </source>
</reference>
<accession>A0A1E3H2T9</accession>
<dbReference type="AlphaFoldDB" id="A0A1E3H2T9"/>
<evidence type="ECO:0000313" key="2">
    <source>
        <dbReference type="EMBL" id="ODN70643.1"/>
    </source>
</evidence>
<dbReference type="Proteomes" id="UP000094622">
    <property type="component" value="Unassembled WGS sequence"/>
</dbReference>
<keyword evidence="3" id="KW-1185">Reference proteome</keyword>
<gene>
    <name evidence="2" type="ORF">A6302_02065</name>
</gene>